<keyword evidence="4" id="KW-1185">Reference proteome</keyword>
<protein>
    <submittedName>
        <fullName evidence="3">Asteroid homolog 1</fullName>
    </submittedName>
</protein>
<dbReference type="PANTHER" id="PTHR15665">
    <property type="entry name" value="ASTEROID PROTEIN"/>
    <property type="match status" value="1"/>
</dbReference>
<dbReference type="PANTHER" id="PTHR15665:SF1">
    <property type="entry name" value="PROTEIN ASTEROID HOMOLOG 1"/>
    <property type="match status" value="1"/>
</dbReference>
<accession>A0AAQ5XTZ5</accession>
<dbReference type="Gene3D" id="3.40.50.1010">
    <property type="entry name" value="5'-nuclease"/>
    <property type="match status" value="1"/>
</dbReference>
<name>A0AAQ5XTZ5_AMPOC</name>
<dbReference type="Proteomes" id="UP001501940">
    <property type="component" value="Chromosome 9"/>
</dbReference>
<evidence type="ECO:0000256" key="1">
    <source>
        <dbReference type="ARBA" id="ARBA00007398"/>
    </source>
</evidence>
<dbReference type="SUPFAM" id="SSF88723">
    <property type="entry name" value="PIN domain-like"/>
    <property type="match status" value="1"/>
</dbReference>
<dbReference type="InterPro" id="IPR026832">
    <property type="entry name" value="Asteroid"/>
</dbReference>
<reference evidence="3 4" key="1">
    <citation type="submission" date="2022-01" db="EMBL/GenBank/DDBJ databases">
        <title>A chromosome-scale genome assembly of the false clownfish, Amphiprion ocellaris.</title>
        <authorList>
            <person name="Ryu T."/>
        </authorList>
    </citation>
    <scope>NUCLEOTIDE SEQUENCE [LARGE SCALE GENOMIC DNA]</scope>
</reference>
<dbReference type="GeneTree" id="ENSGT00390000010145"/>
<evidence type="ECO:0000256" key="2">
    <source>
        <dbReference type="SAM" id="MobiDB-lite"/>
    </source>
</evidence>
<comment type="similarity">
    <text evidence="1">Belongs to the asteroid family.</text>
</comment>
<reference evidence="3" key="3">
    <citation type="submission" date="2025-09" db="UniProtKB">
        <authorList>
            <consortium name="Ensembl"/>
        </authorList>
    </citation>
    <scope>IDENTIFICATION</scope>
</reference>
<organism evidence="3 4">
    <name type="scientific">Amphiprion ocellaris</name>
    <name type="common">Clown anemonefish</name>
    <dbReference type="NCBI Taxonomy" id="80972"/>
    <lineage>
        <taxon>Eukaryota</taxon>
        <taxon>Metazoa</taxon>
        <taxon>Chordata</taxon>
        <taxon>Craniata</taxon>
        <taxon>Vertebrata</taxon>
        <taxon>Euteleostomi</taxon>
        <taxon>Actinopterygii</taxon>
        <taxon>Neopterygii</taxon>
        <taxon>Teleostei</taxon>
        <taxon>Neoteleostei</taxon>
        <taxon>Acanthomorphata</taxon>
        <taxon>Ovalentaria</taxon>
        <taxon>Pomacentridae</taxon>
        <taxon>Amphiprion</taxon>
    </lineage>
</organism>
<evidence type="ECO:0000313" key="4">
    <source>
        <dbReference type="Proteomes" id="UP001501940"/>
    </source>
</evidence>
<dbReference type="AlphaFoldDB" id="A0AAQ5XTZ5"/>
<dbReference type="InterPro" id="IPR029060">
    <property type="entry name" value="PIN-like_dom_sf"/>
</dbReference>
<reference evidence="3" key="2">
    <citation type="submission" date="2025-08" db="UniProtKB">
        <authorList>
            <consortium name="Ensembl"/>
        </authorList>
    </citation>
    <scope>IDENTIFICATION</scope>
</reference>
<dbReference type="Ensembl" id="ENSAOCT00000066544.1">
    <property type="protein sequence ID" value="ENSAOCP00000042860.1"/>
    <property type="gene ID" value="ENSAOCG00000002796.2"/>
</dbReference>
<sequence>MVRKDVYDTNMSLFIECPSVCWSGLDQTHGGEYAAFEALIERFIAALTTCEVTPYVVLDGGSDLIHKKLEIVTKRAEDQIKKAHQAAVEGRKKNILPPLAKQVFKQTLARLKVPMAQCYGDADREIAALASEWNCPVLSGDSDFYIFDLPAGLLPFCYFQWKNVKEDGSQSFITCKTYHISRFSTVFKIQQQLLPTFAVLGGNDYVNLQRIRWTQFAPSESKTPSHLEGLLCWLKGFQQPQEALEAALVLMEELSKNSKTELLQNLSVGMEEYQLPSSSLKGFFHNGVTPEVMKAFKARLTPDVLDVLLLKRMSLSITVGHKNQPSVNLTSRPLRQVMYGLLLGEQRPVPVEERDREELKLTFIPVKPTFSRVAQELKLSSLGVNEVSFHLSERLQVLLEALGVTEATLNDLPPQLRLPVAVTCYWLRRAQPPPDLKLVKTLLLGMSNEDALRARAEHPNGKPNLDVAHAFSQWQVCLKDSIQLNQLLGFPLPEPDVARCNKLSGGTKTFSCSCWTENLHVVLMMLFRLYQGTLVHQLVPRLTTGGRVKAFLGSGQSSVKQYHAMLSIIQQFHAREESTPSETRQRAAARRHPLNDLMANEEDSSAVRVHEELVNQVSVRTRYRTKERRNRSNNPELVRKEECQGQDFL</sequence>
<proteinExistence type="inferred from homology"/>
<gene>
    <name evidence="3" type="primary">ASTE1</name>
</gene>
<evidence type="ECO:0000313" key="3">
    <source>
        <dbReference type="Ensembl" id="ENSAOCP00000042860.1"/>
    </source>
</evidence>
<feature type="region of interest" description="Disordered" evidence="2">
    <location>
        <begin position="624"/>
        <end position="649"/>
    </location>
</feature>